<comment type="caution">
    <text evidence="2">The sequence shown here is derived from an EMBL/GenBank/DDBJ whole genome shotgun (WGS) entry which is preliminary data.</text>
</comment>
<evidence type="ECO:0000313" key="3">
    <source>
        <dbReference type="Proteomes" id="UP000828390"/>
    </source>
</evidence>
<dbReference type="AlphaFoldDB" id="A0A9D4CCJ9"/>
<sequence>MTKLDPSKAIICEVDGEIESSPAQVTQKNEMVKPANTGEKEKEIQGRPTQENPETEINTEPMMEIGYTDGRDGGNESANVGLSDKRKATYVTQTRDESVLRAFKLLKVPEVIRKKPSTMRKQLPVPNGKVIVRKRGPQVIKRKRRQKEERRRC</sequence>
<evidence type="ECO:0000313" key="2">
    <source>
        <dbReference type="EMBL" id="KAH3721164.1"/>
    </source>
</evidence>
<proteinExistence type="predicted"/>
<protein>
    <submittedName>
        <fullName evidence="2">Uncharacterized protein</fullName>
    </submittedName>
</protein>
<dbReference type="Proteomes" id="UP000828390">
    <property type="component" value="Unassembled WGS sequence"/>
</dbReference>
<dbReference type="EMBL" id="JAIWYP010000013">
    <property type="protein sequence ID" value="KAH3721164.1"/>
    <property type="molecule type" value="Genomic_DNA"/>
</dbReference>
<name>A0A9D4CCJ9_DREPO</name>
<keyword evidence="3" id="KW-1185">Reference proteome</keyword>
<organism evidence="2 3">
    <name type="scientific">Dreissena polymorpha</name>
    <name type="common">Zebra mussel</name>
    <name type="synonym">Mytilus polymorpha</name>
    <dbReference type="NCBI Taxonomy" id="45954"/>
    <lineage>
        <taxon>Eukaryota</taxon>
        <taxon>Metazoa</taxon>
        <taxon>Spiralia</taxon>
        <taxon>Lophotrochozoa</taxon>
        <taxon>Mollusca</taxon>
        <taxon>Bivalvia</taxon>
        <taxon>Autobranchia</taxon>
        <taxon>Heteroconchia</taxon>
        <taxon>Euheterodonta</taxon>
        <taxon>Imparidentia</taxon>
        <taxon>Neoheterodontei</taxon>
        <taxon>Myida</taxon>
        <taxon>Dreissenoidea</taxon>
        <taxon>Dreissenidae</taxon>
        <taxon>Dreissena</taxon>
    </lineage>
</organism>
<feature type="compositionally biased region" description="Polar residues" evidence="1">
    <location>
        <begin position="47"/>
        <end position="58"/>
    </location>
</feature>
<gene>
    <name evidence="2" type="ORF">DPMN_064081</name>
</gene>
<accession>A0A9D4CCJ9</accession>
<reference evidence="2" key="2">
    <citation type="submission" date="2020-11" db="EMBL/GenBank/DDBJ databases">
        <authorList>
            <person name="McCartney M.A."/>
            <person name="Auch B."/>
            <person name="Kono T."/>
            <person name="Mallez S."/>
            <person name="Becker A."/>
            <person name="Gohl D.M."/>
            <person name="Silverstein K.A.T."/>
            <person name="Koren S."/>
            <person name="Bechman K.B."/>
            <person name="Herman A."/>
            <person name="Abrahante J.E."/>
            <person name="Garbe J."/>
        </authorList>
    </citation>
    <scope>NUCLEOTIDE SEQUENCE</scope>
    <source>
        <strain evidence="2">Duluth1</strain>
        <tissue evidence="2">Whole animal</tissue>
    </source>
</reference>
<feature type="region of interest" description="Disordered" evidence="1">
    <location>
        <begin position="21"/>
        <end position="81"/>
    </location>
</feature>
<reference evidence="2" key="1">
    <citation type="journal article" date="2019" name="bioRxiv">
        <title>The Genome of the Zebra Mussel, Dreissena polymorpha: A Resource for Invasive Species Research.</title>
        <authorList>
            <person name="McCartney M.A."/>
            <person name="Auch B."/>
            <person name="Kono T."/>
            <person name="Mallez S."/>
            <person name="Zhang Y."/>
            <person name="Obille A."/>
            <person name="Becker A."/>
            <person name="Abrahante J.E."/>
            <person name="Garbe J."/>
            <person name="Badalamenti J.P."/>
            <person name="Herman A."/>
            <person name="Mangelson H."/>
            <person name="Liachko I."/>
            <person name="Sullivan S."/>
            <person name="Sone E.D."/>
            <person name="Koren S."/>
            <person name="Silverstein K.A.T."/>
            <person name="Beckman K.B."/>
            <person name="Gohl D.M."/>
        </authorList>
    </citation>
    <scope>NUCLEOTIDE SEQUENCE</scope>
    <source>
        <strain evidence="2">Duluth1</strain>
        <tissue evidence="2">Whole animal</tissue>
    </source>
</reference>
<evidence type="ECO:0000256" key="1">
    <source>
        <dbReference type="SAM" id="MobiDB-lite"/>
    </source>
</evidence>